<protein>
    <recommendedName>
        <fullName evidence="3">Tc1-like transposase DDE domain-containing protein</fullName>
    </recommendedName>
</protein>
<evidence type="ECO:0000313" key="1">
    <source>
        <dbReference type="EMBL" id="KAK9738512.1"/>
    </source>
</evidence>
<organism evidence="1 2">
    <name type="scientific">Popillia japonica</name>
    <name type="common">Japanese beetle</name>
    <dbReference type="NCBI Taxonomy" id="7064"/>
    <lineage>
        <taxon>Eukaryota</taxon>
        <taxon>Metazoa</taxon>
        <taxon>Ecdysozoa</taxon>
        <taxon>Arthropoda</taxon>
        <taxon>Hexapoda</taxon>
        <taxon>Insecta</taxon>
        <taxon>Pterygota</taxon>
        <taxon>Neoptera</taxon>
        <taxon>Endopterygota</taxon>
        <taxon>Coleoptera</taxon>
        <taxon>Polyphaga</taxon>
        <taxon>Scarabaeiformia</taxon>
        <taxon>Scarabaeidae</taxon>
        <taxon>Rutelinae</taxon>
        <taxon>Popillia</taxon>
    </lineage>
</organism>
<proteinExistence type="predicted"/>
<keyword evidence="2" id="KW-1185">Reference proteome</keyword>
<dbReference type="AlphaFoldDB" id="A0AAW1LYY6"/>
<dbReference type="Proteomes" id="UP001458880">
    <property type="component" value="Unassembled WGS sequence"/>
</dbReference>
<name>A0AAW1LYY6_POPJA</name>
<gene>
    <name evidence="1" type="ORF">QE152_g9829</name>
</gene>
<evidence type="ECO:0008006" key="3">
    <source>
        <dbReference type="Google" id="ProtNLM"/>
    </source>
</evidence>
<dbReference type="PANTHER" id="PTHR33939:SF1">
    <property type="entry name" value="DUF4371 DOMAIN-CONTAINING PROTEIN"/>
    <property type="match status" value="1"/>
</dbReference>
<sequence length="182" mass="21224">MEESLFNKYIGIRKFRAEDRKIYYLDETWVNAGHTKRKMWENTTIINRRQGFVGGLSARLKDPSGKGKSLIILFESKKKTEDYHEDMNSTVFTVWIQNTLPLLKRGCVIVMDNASYHLTKKEKSPTSSWKKNALIEWLLSKGIIVEDKLLKVQLLELVKQYSNSHPVQYIVNETIRESGRTI</sequence>
<reference evidence="1 2" key="1">
    <citation type="journal article" date="2024" name="BMC Genomics">
        <title>De novo assembly and annotation of Popillia japonica's genome with initial clues to its potential as an invasive pest.</title>
        <authorList>
            <person name="Cucini C."/>
            <person name="Boschi S."/>
            <person name="Funari R."/>
            <person name="Cardaioli E."/>
            <person name="Iannotti N."/>
            <person name="Marturano G."/>
            <person name="Paoli F."/>
            <person name="Bruttini M."/>
            <person name="Carapelli A."/>
            <person name="Frati F."/>
            <person name="Nardi F."/>
        </authorList>
    </citation>
    <scope>NUCLEOTIDE SEQUENCE [LARGE SCALE GENOMIC DNA]</scope>
    <source>
        <strain evidence="1">DMR45628</strain>
    </source>
</reference>
<evidence type="ECO:0000313" key="2">
    <source>
        <dbReference type="Proteomes" id="UP001458880"/>
    </source>
</evidence>
<dbReference type="GO" id="GO:0003676">
    <property type="term" value="F:nucleic acid binding"/>
    <property type="evidence" value="ECO:0007669"/>
    <property type="project" value="InterPro"/>
</dbReference>
<accession>A0AAW1LYY6</accession>
<dbReference type="PANTHER" id="PTHR33939">
    <property type="entry name" value="PROTEIN CBG22215"/>
    <property type="match status" value="1"/>
</dbReference>
<dbReference type="InterPro" id="IPR036397">
    <property type="entry name" value="RNaseH_sf"/>
</dbReference>
<comment type="caution">
    <text evidence="1">The sequence shown here is derived from an EMBL/GenBank/DDBJ whole genome shotgun (WGS) entry which is preliminary data.</text>
</comment>
<dbReference type="Gene3D" id="3.30.420.10">
    <property type="entry name" value="Ribonuclease H-like superfamily/Ribonuclease H"/>
    <property type="match status" value="1"/>
</dbReference>
<dbReference type="EMBL" id="JASPKY010000086">
    <property type="protein sequence ID" value="KAK9738512.1"/>
    <property type="molecule type" value="Genomic_DNA"/>
</dbReference>